<evidence type="ECO:0000313" key="2">
    <source>
        <dbReference type="Proteomes" id="UP000299102"/>
    </source>
</evidence>
<sequence>MQVDRMNENRNKIFDVRIVHFSLTTKQKRGDPHLELLVRRLFVVDMLQAVVAGGSVVKYTAFKPEGLIFDRNNEGLTYGFSNSVKLHGFRCPHFDLSVITATVGVRYTRPISVRVELSRGGRAVRLIDGPALRRRPRPR</sequence>
<organism evidence="1 2">
    <name type="scientific">Eumeta variegata</name>
    <name type="common">Bagworm moth</name>
    <name type="synonym">Eumeta japonica</name>
    <dbReference type="NCBI Taxonomy" id="151549"/>
    <lineage>
        <taxon>Eukaryota</taxon>
        <taxon>Metazoa</taxon>
        <taxon>Ecdysozoa</taxon>
        <taxon>Arthropoda</taxon>
        <taxon>Hexapoda</taxon>
        <taxon>Insecta</taxon>
        <taxon>Pterygota</taxon>
        <taxon>Neoptera</taxon>
        <taxon>Endopterygota</taxon>
        <taxon>Lepidoptera</taxon>
        <taxon>Glossata</taxon>
        <taxon>Ditrysia</taxon>
        <taxon>Tineoidea</taxon>
        <taxon>Psychidae</taxon>
        <taxon>Oiketicinae</taxon>
        <taxon>Eumeta</taxon>
    </lineage>
</organism>
<reference evidence="1 2" key="1">
    <citation type="journal article" date="2019" name="Commun. Biol.">
        <title>The bagworm genome reveals a unique fibroin gene that provides high tensile strength.</title>
        <authorList>
            <person name="Kono N."/>
            <person name="Nakamura H."/>
            <person name="Ohtoshi R."/>
            <person name="Tomita M."/>
            <person name="Numata K."/>
            <person name="Arakawa K."/>
        </authorList>
    </citation>
    <scope>NUCLEOTIDE SEQUENCE [LARGE SCALE GENOMIC DNA]</scope>
</reference>
<protein>
    <submittedName>
        <fullName evidence="1">Uncharacterized protein</fullName>
    </submittedName>
</protein>
<proteinExistence type="predicted"/>
<accession>A0A4C1U2Y6</accession>
<gene>
    <name evidence="1" type="ORF">EVAR_93742_1</name>
</gene>
<keyword evidence="2" id="KW-1185">Reference proteome</keyword>
<evidence type="ECO:0000313" key="1">
    <source>
        <dbReference type="EMBL" id="GBP20628.1"/>
    </source>
</evidence>
<name>A0A4C1U2Y6_EUMVA</name>
<dbReference type="AlphaFoldDB" id="A0A4C1U2Y6"/>
<dbReference type="EMBL" id="BGZK01000120">
    <property type="protein sequence ID" value="GBP20628.1"/>
    <property type="molecule type" value="Genomic_DNA"/>
</dbReference>
<comment type="caution">
    <text evidence="1">The sequence shown here is derived from an EMBL/GenBank/DDBJ whole genome shotgun (WGS) entry which is preliminary data.</text>
</comment>
<dbReference type="Proteomes" id="UP000299102">
    <property type="component" value="Unassembled WGS sequence"/>
</dbReference>